<dbReference type="InterPro" id="IPR036264">
    <property type="entry name" value="Bact_exopeptidase_dim_dom"/>
</dbReference>
<dbReference type="AlphaFoldDB" id="A0A644UI52"/>
<sequence length="507" mass="54062">MRNSKKTENDISVSETGVDAGLIAELRRFVQGRVPEYGAIAQDIWEHPEVAFQEKRSSALYRDRLASRGFTVTEFPELENSFVAEKLTRGGATASVRDAASGVTKGRGRKRTVPAVPEAADLPVIGFMGEYDALPGMSQVCATERRPRQEGAPGHACGHNLLGAGSLAAAEALAHLLESRGVAARVRYYGCPAEESLGRIPMVKAGRFGDASAVLTWHPADVNTPHRYLTSANLAAVFSFKGRASHAGMAPYAGRSALDAVQLFNLSMEFMREHLEPGVMLHYVVSDGGQRPNIVPEKAASFLYIRAPSASMVRSVMKRLTKAARGASLMTETSFAVEIKHGKCDYRPNETIQNLLLAAMRALPLPEPSAEERDFAGKLQATVAKEDRPATLLPIGAPESLLKAPIHSGVGDFGAGKRIGGSLDTGDVSYVVPVGQMNAATWPLGVGAHTWQSCAASGSPWAFKAMGWAGMAMALTGFWLAAEPGLLAAAQAEFRAGAVPYRSTMDL</sequence>
<dbReference type="PIRSF" id="PIRSF037227">
    <property type="entry name" value="Aminobenzoyl-glu_utiliz_pB"/>
    <property type="match status" value="1"/>
</dbReference>
<dbReference type="PANTHER" id="PTHR30575:SF0">
    <property type="entry name" value="XAA-ARG DIPEPTIDASE"/>
    <property type="match status" value="1"/>
</dbReference>
<dbReference type="InterPro" id="IPR011650">
    <property type="entry name" value="Peptidase_M20_dimer"/>
</dbReference>
<keyword evidence="2" id="KW-0378">Hydrolase</keyword>
<dbReference type="NCBIfam" id="TIGR01891">
    <property type="entry name" value="amidohydrolases"/>
    <property type="match status" value="1"/>
</dbReference>
<dbReference type="Gene3D" id="3.30.70.360">
    <property type="match status" value="1"/>
</dbReference>
<dbReference type="SUPFAM" id="SSF55031">
    <property type="entry name" value="Bacterial exopeptidase dimerisation domain"/>
    <property type="match status" value="1"/>
</dbReference>
<evidence type="ECO:0000313" key="2">
    <source>
        <dbReference type="EMBL" id="MPL78678.1"/>
    </source>
</evidence>
<dbReference type="GO" id="GO:0016805">
    <property type="term" value="F:dipeptidase activity"/>
    <property type="evidence" value="ECO:0007669"/>
    <property type="project" value="TreeGrafter"/>
</dbReference>
<dbReference type="InterPro" id="IPR052030">
    <property type="entry name" value="Peptidase_M20/M20A_hydrolases"/>
</dbReference>
<dbReference type="Gene3D" id="3.40.630.10">
    <property type="entry name" value="Zn peptidases"/>
    <property type="match status" value="2"/>
</dbReference>
<dbReference type="PANTHER" id="PTHR30575">
    <property type="entry name" value="PEPTIDASE M20"/>
    <property type="match status" value="1"/>
</dbReference>
<accession>A0A644UI52</accession>
<proteinExistence type="predicted"/>
<dbReference type="GO" id="GO:0046657">
    <property type="term" value="P:folic acid catabolic process"/>
    <property type="evidence" value="ECO:0007669"/>
    <property type="project" value="TreeGrafter"/>
</dbReference>
<dbReference type="SUPFAM" id="SSF53187">
    <property type="entry name" value="Zn-dependent exopeptidases"/>
    <property type="match status" value="1"/>
</dbReference>
<organism evidence="2">
    <name type="scientific">bioreactor metagenome</name>
    <dbReference type="NCBI Taxonomy" id="1076179"/>
    <lineage>
        <taxon>unclassified sequences</taxon>
        <taxon>metagenomes</taxon>
        <taxon>ecological metagenomes</taxon>
    </lineage>
</organism>
<reference evidence="2" key="1">
    <citation type="submission" date="2019-08" db="EMBL/GenBank/DDBJ databases">
        <authorList>
            <person name="Kucharzyk K."/>
            <person name="Murdoch R.W."/>
            <person name="Higgins S."/>
            <person name="Loffler F."/>
        </authorList>
    </citation>
    <scope>NUCLEOTIDE SEQUENCE</scope>
</reference>
<dbReference type="Pfam" id="PF07687">
    <property type="entry name" value="M20_dimer"/>
    <property type="match status" value="1"/>
</dbReference>
<dbReference type="EMBL" id="VSSQ01000118">
    <property type="protein sequence ID" value="MPL78678.1"/>
    <property type="molecule type" value="Genomic_DNA"/>
</dbReference>
<protein>
    <submittedName>
        <fullName evidence="2">p-aminobenzoyl-glutamate hydrolase subunit B</fullName>
        <ecNumber evidence="2">3.5.1.-</ecNumber>
    </submittedName>
</protein>
<dbReference type="InterPro" id="IPR002933">
    <property type="entry name" value="Peptidase_M20"/>
</dbReference>
<feature type="domain" description="Peptidase M20 dimerisation" evidence="1">
    <location>
        <begin position="236"/>
        <end position="325"/>
    </location>
</feature>
<dbReference type="GO" id="GO:0071713">
    <property type="term" value="F:para-aminobenzoyl-glutamate hydrolase activity"/>
    <property type="evidence" value="ECO:0007669"/>
    <property type="project" value="TreeGrafter"/>
</dbReference>
<dbReference type="InterPro" id="IPR017439">
    <property type="entry name" value="Amidohydrolase"/>
</dbReference>
<dbReference type="EC" id="3.5.1.-" evidence="2"/>
<dbReference type="Pfam" id="PF01546">
    <property type="entry name" value="Peptidase_M20"/>
    <property type="match status" value="1"/>
</dbReference>
<comment type="caution">
    <text evidence="2">The sequence shown here is derived from an EMBL/GenBank/DDBJ whole genome shotgun (WGS) entry which is preliminary data.</text>
</comment>
<dbReference type="InterPro" id="IPR017145">
    <property type="entry name" value="Aminobenzoyl-glu_utiliz_pB"/>
</dbReference>
<name>A0A644UI52_9ZZZZ</name>
<dbReference type="GO" id="GO:0005737">
    <property type="term" value="C:cytoplasm"/>
    <property type="evidence" value="ECO:0007669"/>
    <property type="project" value="TreeGrafter"/>
</dbReference>
<evidence type="ECO:0000259" key="1">
    <source>
        <dbReference type="Pfam" id="PF07687"/>
    </source>
</evidence>
<gene>
    <name evidence="2" type="primary">abgB_3</name>
    <name evidence="2" type="ORF">SDC9_24548</name>
</gene>